<dbReference type="Pfam" id="PF12697">
    <property type="entry name" value="Abhydrolase_6"/>
    <property type="match status" value="1"/>
</dbReference>
<dbReference type="AlphaFoldDB" id="A0A7W7CR36"/>
<sequence length="236" mass="25981">MTVVFVHGVPETPAVWRSLRCHLPVDSVALRLPGFGSVWPLSMTDKDAYAGWLASRLREFTEPVDLVGHDWGGHLAMRLVSACPEVPVRSWVSDVAYGWHPDHLWHGASRWQKQVVVPGTFGRLLAPRGVPADVGAEIDAAHDEAMSRAVLALCRSARPNLYEDWGAAVTAPVAAPGLVLVPTGDLPPGAWARNEDVARRFGARVERLDGLSHYWMLDDPPRAAQVLQRFWADPRP</sequence>
<protein>
    <submittedName>
        <fullName evidence="2">Pimeloyl-ACP methyl ester carboxylesterase</fullName>
    </submittedName>
</protein>
<dbReference type="Proteomes" id="UP000542742">
    <property type="component" value="Unassembled WGS sequence"/>
</dbReference>
<dbReference type="InterPro" id="IPR029058">
    <property type="entry name" value="AB_hydrolase_fold"/>
</dbReference>
<name>A0A7W7CR36_9ACTN</name>
<evidence type="ECO:0000313" key="3">
    <source>
        <dbReference type="Proteomes" id="UP000542742"/>
    </source>
</evidence>
<dbReference type="Gene3D" id="3.40.50.1820">
    <property type="entry name" value="alpha/beta hydrolase"/>
    <property type="match status" value="1"/>
</dbReference>
<accession>A0A7W7CR36</accession>
<evidence type="ECO:0000259" key="1">
    <source>
        <dbReference type="Pfam" id="PF12697"/>
    </source>
</evidence>
<reference evidence="2 3" key="1">
    <citation type="submission" date="2020-08" db="EMBL/GenBank/DDBJ databases">
        <title>Sequencing the genomes of 1000 actinobacteria strains.</title>
        <authorList>
            <person name="Klenk H.-P."/>
        </authorList>
    </citation>
    <scope>NUCLEOTIDE SEQUENCE [LARGE SCALE GENOMIC DNA]</scope>
    <source>
        <strain evidence="2 3">DSM 45518</strain>
    </source>
</reference>
<dbReference type="GO" id="GO:0003824">
    <property type="term" value="F:catalytic activity"/>
    <property type="evidence" value="ECO:0007669"/>
    <property type="project" value="UniProtKB-ARBA"/>
</dbReference>
<evidence type="ECO:0000313" key="2">
    <source>
        <dbReference type="EMBL" id="MBB4693132.1"/>
    </source>
</evidence>
<comment type="caution">
    <text evidence="2">The sequence shown here is derived from an EMBL/GenBank/DDBJ whole genome shotgun (WGS) entry which is preliminary data.</text>
</comment>
<keyword evidence="3" id="KW-1185">Reference proteome</keyword>
<feature type="domain" description="AB hydrolase-1" evidence="1">
    <location>
        <begin position="3"/>
        <end position="223"/>
    </location>
</feature>
<dbReference type="InterPro" id="IPR000073">
    <property type="entry name" value="AB_hydrolase_1"/>
</dbReference>
<dbReference type="RefSeq" id="WP_184951786.1">
    <property type="nucleotide sequence ID" value="NZ_BOMC01000088.1"/>
</dbReference>
<dbReference type="EMBL" id="JACHMF010000001">
    <property type="protein sequence ID" value="MBB4693132.1"/>
    <property type="molecule type" value="Genomic_DNA"/>
</dbReference>
<organism evidence="2 3">
    <name type="scientific">Paractinoplanes abujensis</name>
    <dbReference type="NCBI Taxonomy" id="882441"/>
    <lineage>
        <taxon>Bacteria</taxon>
        <taxon>Bacillati</taxon>
        <taxon>Actinomycetota</taxon>
        <taxon>Actinomycetes</taxon>
        <taxon>Micromonosporales</taxon>
        <taxon>Micromonosporaceae</taxon>
        <taxon>Paractinoplanes</taxon>
    </lineage>
</organism>
<proteinExistence type="predicted"/>
<gene>
    <name evidence="2" type="ORF">BKA14_003280</name>
</gene>
<dbReference type="SUPFAM" id="SSF53474">
    <property type="entry name" value="alpha/beta-Hydrolases"/>
    <property type="match status" value="1"/>
</dbReference>